<name>G3HEL3_CRIGR</name>
<evidence type="ECO:0000313" key="2">
    <source>
        <dbReference type="EMBL" id="EGW10253.1"/>
    </source>
</evidence>
<dbReference type="EMBL" id="JH000317">
    <property type="protein sequence ID" value="EGW10253.1"/>
    <property type="molecule type" value="Genomic_DNA"/>
</dbReference>
<gene>
    <name evidence="2" type="ORF">I79_009000</name>
</gene>
<dbReference type="InParanoid" id="G3HEL3"/>
<organism evidence="2 3">
    <name type="scientific">Cricetulus griseus</name>
    <name type="common">Chinese hamster</name>
    <name type="synonym">Cricetulus barabensis griseus</name>
    <dbReference type="NCBI Taxonomy" id="10029"/>
    <lineage>
        <taxon>Eukaryota</taxon>
        <taxon>Metazoa</taxon>
        <taxon>Chordata</taxon>
        <taxon>Craniata</taxon>
        <taxon>Vertebrata</taxon>
        <taxon>Euteleostomi</taxon>
        <taxon>Mammalia</taxon>
        <taxon>Eutheria</taxon>
        <taxon>Euarchontoglires</taxon>
        <taxon>Glires</taxon>
        <taxon>Rodentia</taxon>
        <taxon>Myomorpha</taxon>
        <taxon>Muroidea</taxon>
        <taxon>Cricetidae</taxon>
        <taxon>Cricetinae</taxon>
        <taxon>Cricetulus</taxon>
    </lineage>
</organism>
<reference evidence="3" key="1">
    <citation type="journal article" date="2011" name="Nat. Biotechnol.">
        <title>The genomic sequence of the Chinese hamster ovary (CHO)-K1 cell line.</title>
        <authorList>
            <person name="Xu X."/>
            <person name="Nagarajan H."/>
            <person name="Lewis N.E."/>
            <person name="Pan S."/>
            <person name="Cai Z."/>
            <person name="Liu X."/>
            <person name="Chen W."/>
            <person name="Xie M."/>
            <person name="Wang W."/>
            <person name="Hammond S."/>
            <person name="Andersen M.R."/>
            <person name="Neff N."/>
            <person name="Passarelli B."/>
            <person name="Koh W."/>
            <person name="Fan H.C."/>
            <person name="Wang J."/>
            <person name="Gui Y."/>
            <person name="Lee K.H."/>
            <person name="Betenbaugh M.J."/>
            <person name="Quake S.R."/>
            <person name="Famili I."/>
            <person name="Palsson B.O."/>
            <person name="Wang J."/>
        </authorList>
    </citation>
    <scope>NUCLEOTIDE SEQUENCE [LARGE SCALE GENOMIC DNA]</scope>
    <source>
        <strain evidence="3">CHO K1 cell line</strain>
    </source>
</reference>
<evidence type="ECO:0000313" key="3">
    <source>
        <dbReference type="Proteomes" id="UP000001075"/>
    </source>
</evidence>
<dbReference type="Proteomes" id="UP000001075">
    <property type="component" value="Unassembled WGS sequence"/>
</dbReference>
<sequence>MCSQGWGQNHGGSFLLQQRKQHTAEIKTKTALANRRQGSKGESGEQNVAETALSLLSRRAEGGALNQNHSSPQLALN</sequence>
<accession>G3HEL3</accession>
<dbReference type="AlphaFoldDB" id="G3HEL3"/>
<feature type="region of interest" description="Disordered" evidence="1">
    <location>
        <begin position="1"/>
        <end position="54"/>
    </location>
</feature>
<proteinExistence type="predicted"/>
<evidence type="ECO:0000256" key="1">
    <source>
        <dbReference type="SAM" id="MobiDB-lite"/>
    </source>
</evidence>
<protein>
    <submittedName>
        <fullName evidence="2">Uncharacterized protein</fullName>
    </submittedName>
</protein>